<evidence type="ECO:0000256" key="1">
    <source>
        <dbReference type="SAM" id="Phobius"/>
    </source>
</evidence>
<keyword evidence="2" id="KW-0732">Signal</keyword>
<evidence type="ECO:0000313" key="4">
    <source>
        <dbReference type="Proteomes" id="UP001642540"/>
    </source>
</evidence>
<keyword evidence="4" id="KW-1185">Reference proteome</keyword>
<name>A0ABP1S913_9HEXA</name>
<accession>A0ABP1S913</accession>
<feature type="transmembrane region" description="Helical" evidence="1">
    <location>
        <begin position="380"/>
        <end position="398"/>
    </location>
</feature>
<keyword evidence="1" id="KW-1133">Transmembrane helix</keyword>
<feature type="transmembrane region" description="Helical" evidence="1">
    <location>
        <begin position="701"/>
        <end position="720"/>
    </location>
</feature>
<proteinExistence type="predicted"/>
<feature type="transmembrane region" description="Helical" evidence="1">
    <location>
        <begin position="672"/>
        <end position="694"/>
    </location>
</feature>
<keyword evidence="1" id="KW-0472">Membrane</keyword>
<feature type="chain" id="PRO_5045234514" evidence="2">
    <location>
        <begin position="17"/>
        <end position="1521"/>
    </location>
</feature>
<gene>
    <name evidence="3" type="ORF">ODALV1_LOCUS30791</name>
</gene>
<feature type="transmembrane region" description="Helical" evidence="1">
    <location>
        <begin position="1072"/>
        <end position="1091"/>
    </location>
</feature>
<feature type="transmembrane region" description="Helical" evidence="1">
    <location>
        <begin position="1438"/>
        <end position="1461"/>
    </location>
</feature>
<organism evidence="3 4">
    <name type="scientific">Orchesella dallaii</name>
    <dbReference type="NCBI Taxonomy" id="48710"/>
    <lineage>
        <taxon>Eukaryota</taxon>
        <taxon>Metazoa</taxon>
        <taxon>Ecdysozoa</taxon>
        <taxon>Arthropoda</taxon>
        <taxon>Hexapoda</taxon>
        <taxon>Collembola</taxon>
        <taxon>Entomobryomorpha</taxon>
        <taxon>Entomobryoidea</taxon>
        <taxon>Orchesellidae</taxon>
        <taxon>Orchesellinae</taxon>
        <taxon>Orchesella</taxon>
    </lineage>
</organism>
<reference evidence="3 4" key="1">
    <citation type="submission" date="2024-08" db="EMBL/GenBank/DDBJ databases">
        <authorList>
            <person name="Cucini C."/>
            <person name="Frati F."/>
        </authorList>
    </citation>
    <scope>NUCLEOTIDE SEQUENCE [LARGE SCALE GENOMIC DNA]</scope>
</reference>
<protein>
    <submittedName>
        <fullName evidence="3">Uncharacterized protein</fullName>
    </submittedName>
</protein>
<evidence type="ECO:0000313" key="3">
    <source>
        <dbReference type="EMBL" id="CAL8146364.1"/>
    </source>
</evidence>
<dbReference type="EMBL" id="CAXLJM020000164">
    <property type="protein sequence ID" value="CAL8146364.1"/>
    <property type="molecule type" value="Genomic_DNA"/>
</dbReference>
<feature type="signal peptide" evidence="2">
    <location>
        <begin position="1"/>
        <end position="16"/>
    </location>
</feature>
<sequence>MLILLVLSHSFLFASAELDPEVTKFIEIINPQSIYYAGDFQNKNLSYWYPNYFSFQHPVIISNATKRVFKGYTGNQKYLEVSFEALRRAKYKLRMEPRQLLLLFVDDLFGKSKSRWESAPISKWDVVFEVLEHQFVLIISSKRTMHDVFSRPNCYGSTWHYCEGFIDALAIAASVAFFKLASQDVSDYNPIQAICMYCSKDTYLKRITSMNEIRTRADLRRSWSNANSVGYNGLAAKMQFIPEHNDDASIISLVYPETHWKNFPWRVKYGDRKVREKHGLRTYTLLGLLQHRFNFTSKRDHHFTYQTLNFEMRSYVFGNVSFMSGFHLGTKIRGSYLLHYIPGSVDDFENQERLQCRGFFSRIRHFPLYNMQLYMFHDRWQWLPIVFSAVVSISYIINLTQQGCRGTAMLSSSKKWSTFLTEMLLTMLPILTSVSIFVLYSVYKNQMYLFAIAGPSNNLFEAVVIEDAGEKQNPALQIFRSHQPLTNVLQPIRFHIERGDWDVLFRAVINDSKVFQSENKFDLPKYIYSRQFKVLNTADNLAYISHVLERVSEGEWQSYVDKKFVHPSSLFFANQWLVTRSCFAKQLMQTISMLFNSGVYQRWGKLDVKSRRLIRWQSLIKSLGKTNLTQRMKLQILREKQLTIKRMVLHGDFNLQNNPNANQLLGENTLPMITRAIIFQGYLVCIGAALLTFICEIYEVVLSYFIATSFILLVAVRRGIDGYMLLRTSEANHPIKAVEQALEIIQPVGVHMVGNFLHGFVNDTTSSIQSCYPTTINSFIAHLLKKPGLTETIPVDPPYSLRKPCRHEINPLERNEVLILFLDHQNVLSKDNRWPKVISGILTNTTGYTHIILISILRPFEQVLGGNCEQTYQKLLICTGFVHNYLRKTSAKLFISDASANFGVVCAACFLTETKWISIQQPMSRESLNLGWKQFNTNFHGVAINSVADISLKYVQIPSKRCSTSYLPSLQGPYVATGYRAPCVINAITKMLNSSWKSDNWAPLGVSTLIDSFHVAQDLSLKMLVPLYWYPEDLPRLYIPSGLDPTIDQFSHILLVKDVSKPVTVFLEPFDVSTWLIILFASLMIVGILSFKKVGKRTSLFFVLSTLLEQDSKINITTICISFTSCVWLWSTFLIRNEYTSSIYSILTAGPSSNASTATLKEMFAMSIPIFHLFPSKIGFATGMYHKSPEGLERMFWPPSKTFPILPDEYFYSNSLTSVSKKSIGSLAVSLPMKSYLSQIITVTNRKRAQGEEYLGPEKHVTDADFECPSVYLLLNTEDTIGMLAQLVKLLSERGTRTRKVLRNKNEAKIPIPLRLHKIWSIRKIFFAEQVAEVISSLYESGLYSYWKQIDGVIRSKLRYGYLKKGIKEFASELKGPHRYGNGKGKLDKYDTVSIAEKKIVRDYDGSFRRIIYGRKFHEDGDQENESKSKEELFVVKLSALLPMFLVLIWMFPVALLAFLFELRHQFNEYSGHVMTYVFIAFVWLRITFKFYFARVVRITIYAKHLDRNYRGREQKYKTQM</sequence>
<dbReference type="Proteomes" id="UP001642540">
    <property type="component" value="Unassembled WGS sequence"/>
</dbReference>
<keyword evidence="1" id="KW-0812">Transmembrane</keyword>
<feature type="transmembrane region" description="Helical" evidence="1">
    <location>
        <begin position="419"/>
        <end position="443"/>
    </location>
</feature>
<feature type="transmembrane region" description="Helical" evidence="1">
    <location>
        <begin position="1473"/>
        <end position="1493"/>
    </location>
</feature>
<comment type="caution">
    <text evidence="3">The sequence shown here is derived from an EMBL/GenBank/DDBJ whole genome shotgun (WGS) entry which is preliminary data.</text>
</comment>
<evidence type="ECO:0000256" key="2">
    <source>
        <dbReference type="SAM" id="SignalP"/>
    </source>
</evidence>